<evidence type="ECO:0000313" key="1">
    <source>
        <dbReference type="EMBL" id="OON18059.1"/>
    </source>
</evidence>
<dbReference type="EMBL" id="KV894585">
    <property type="protein sequence ID" value="OON18059.1"/>
    <property type="molecule type" value="Genomic_DNA"/>
</dbReference>
<evidence type="ECO:0000313" key="2">
    <source>
        <dbReference type="Proteomes" id="UP000243686"/>
    </source>
</evidence>
<name>A0A1S8WU54_OPIVI</name>
<dbReference type="AlphaFoldDB" id="A0A1S8WU54"/>
<reference evidence="1 2" key="1">
    <citation type="submission" date="2015-03" db="EMBL/GenBank/DDBJ databases">
        <title>Draft genome of the nematode, Opisthorchis viverrini.</title>
        <authorList>
            <person name="Mitreva M."/>
        </authorList>
    </citation>
    <scope>NUCLEOTIDE SEQUENCE [LARGE SCALE GENOMIC DNA]</scope>
    <source>
        <strain evidence="1">Khon Kaen</strain>
    </source>
</reference>
<proteinExistence type="predicted"/>
<sequence length="132" mass="14846">MAEPLGQGHHFVGKALHPIRARVTSSACLSVVILPTVVSGFPFPSNLLTASNTQVFCNVFASAYPRRLLFKVFKKDLEARFPGKLRITGEGTPMSTGFFEVQLDDGTVLHSKKVCPYSDYYASQEWRWFRKF</sequence>
<accession>A0A1S8WU54</accession>
<dbReference type="Proteomes" id="UP000243686">
    <property type="component" value="Unassembled WGS sequence"/>
</dbReference>
<organism evidence="1 2">
    <name type="scientific">Opisthorchis viverrini</name>
    <name type="common">Southeast Asian liver fluke</name>
    <dbReference type="NCBI Taxonomy" id="6198"/>
    <lineage>
        <taxon>Eukaryota</taxon>
        <taxon>Metazoa</taxon>
        <taxon>Spiralia</taxon>
        <taxon>Lophotrochozoa</taxon>
        <taxon>Platyhelminthes</taxon>
        <taxon>Trematoda</taxon>
        <taxon>Digenea</taxon>
        <taxon>Opisthorchiida</taxon>
        <taxon>Opisthorchiata</taxon>
        <taxon>Opisthorchiidae</taxon>
        <taxon>Opisthorchis</taxon>
    </lineage>
</organism>
<protein>
    <submittedName>
        <fullName evidence="1">SelT/selW/selH selenoprotein</fullName>
    </submittedName>
</protein>
<dbReference type="Gene3D" id="3.40.30.10">
    <property type="entry name" value="Glutaredoxin"/>
    <property type="match status" value="1"/>
</dbReference>
<keyword evidence="2" id="KW-1185">Reference proteome</keyword>
<gene>
    <name evidence="1" type="ORF">X801_06093</name>
</gene>